<proteinExistence type="predicted"/>
<organism evidence="1 2">
    <name type="scientific">Anthostomella pinea</name>
    <dbReference type="NCBI Taxonomy" id="933095"/>
    <lineage>
        <taxon>Eukaryota</taxon>
        <taxon>Fungi</taxon>
        <taxon>Dikarya</taxon>
        <taxon>Ascomycota</taxon>
        <taxon>Pezizomycotina</taxon>
        <taxon>Sordariomycetes</taxon>
        <taxon>Xylariomycetidae</taxon>
        <taxon>Xylariales</taxon>
        <taxon>Xylariaceae</taxon>
        <taxon>Anthostomella</taxon>
    </lineage>
</organism>
<keyword evidence="2" id="KW-1185">Reference proteome</keyword>
<dbReference type="Proteomes" id="UP001295740">
    <property type="component" value="Unassembled WGS sequence"/>
</dbReference>
<evidence type="ECO:0000313" key="1">
    <source>
        <dbReference type="EMBL" id="CAJ2510172.1"/>
    </source>
</evidence>
<name>A0AAI8YMG0_9PEZI</name>
<reference evidence="1" key="1">
    <citation type="submission" date="2023-10" db="EMBL/GenBank/DDBJ databases">
        <authorList>
            <person name="Hackl T."/>
        </authorList>
    </citation>
    <scope>NUCLEOTIDE SEQUENCE</scope>
</reference>
<accession>A0AAI8YMG0</accession>
<dbReference type="AlphaFoldDB" id="A0AAI8YMG0"/>
<protein>
    <submittedName>
        <fullName evidence="1">Uu.00g060720.m01.CDS01</fullName>
    </submittedName>
</protein>
<dbReference type="EMBL" id="CAUWAG010000013">
    <property type="protein sequence ID" value="CAJ2510172.1"/>
    <property type="molecule type" value="Genomic_DNA"/>
</dbReference>
<sequence>MRFAELLAVPAAALPLAHSGNAILANHRRAASTITGDPTKTYQTMDGAPSLITHMGGQGRDSGRSLLDLLFNMAVATGFCIVSGGREGSGAVYHYFSYSGAGGGSGWEGLRK</sequence>
<comment type="caution">
    <text evidence="1">The sequence shown here is derived from an EMBL/GenBank/DDBJ whole genome shotgun (WGS) entry which is preliminary data.</text>
</comment>
<gene>
    <name evidence="1" type="ORF">KHLLAP_LOCUS10640</name>
</gene>
<evidence type="ECO:0000313" key="2">
    <source>
        <dbReference type="Proteomes" id="UP001295740"/>
    </source>
</evidence>